<dbReference type="EMBL" id="PPED02000002">
    <property type="protein sequence ID" value="PWN70583.1"/>
    <property type="molecule type" value="Genomic_DNA"/>
</dbReference>
<dbReference type="OrthoDB" id="1260290at2"/>
<feature type="domain" description="CAAX prenyl protease 2/Lysostaphin resistance protein A-like" evidence="2">
    <location>
        <begin position="46"/>
        <end position="138"/>
    </location>
</feature>
<protein>
    <submittedName>
        <fullName evidence="3">CPBP family intramembrane metalloprotease</fullName>
    </submittedName>
</protein>
<dbReference type="RefSeq" id="WP_103248719.1">
    <property type="nucleotide sequence ID" value="NZ_PPED02000002.1"/>
</dbReference>
<keyword evidence="3" id="KW-0378">Hydrolase</keyword>
<proteinExistence type="predicted"/>
<evidence type="ECO:0000256" key="1">
    <source>
        <dbReference type="SAM" id="Phobius"/>
    </source>
</evidence>
<accession>A0A316XEF1</accession>
<dbReference type="Proteomes" id="UP000236594">
    <property type="component" value="Unassembled WGS sequence"/>
</dbReference>
<gene>
    <name evidence="3" type="ORF">C1631_011530</name>
</gene>
<keyword evidence="4" id="KW-1185">Reference proteome</keyword>
<dbReference type="Pfam" id="PF02517">
    <property type="entry name" value="Rce1-like"/>
    <property type="match status" value="1"/>
</dbReference>
<organism evidence="3 4">
    <name type="scientific">Chryseobacterium phosphatilyticum</name>
    <dbReference type="NCBI Taxonomy" id="475075"/>
    <lineage>
        <taxon>Bacteria</taxon>
        <taxon>Pseudomonadati</taxon>
        <taxon>Bacteroidota</taxon>
        <taxon>Flavobacteriia</taxon>
        <taxon>Flavobacteriales</taxon>
        <taxon>Weeksellaceae</taxon>
        <taxon>Chryseobacterium group</taxon>
        <taxon>Chryseobacterium</taxon>
    </lineage>
</organism>
<dbReference type="GO" id="GO:0080120">
    <property type="term" value="P:CAAX-box protein maturation"/>
    <property type="evidence" value="ECO:0007669"/>
    <property type="project" value="UniProtKB-ARBA"/>
</dbReference>
<dbReference type="GO" id="GO:0004175">
    <property type="term" value="F:endopeptidase activity"/>
    <property type="evidence" value="ECO:0007669"/>
    <property type="project" value="UniProtKB-ARBA"/>
</dbReference>
<reference evidence="3 4" key="1">
    <citation type="submission" date="2018-04" db="EMBL/GenBank/DDBJ databases">
        <title>Draft Genome Sequence of Phosphate-Solubilizing Chryseobacterium sp. ISE14 that is a Biocontrol and Plant Growth-Promoting Rhizobacterium Isolated from Cucumber.</title>
        <authorList>
            <person name="Jeong J.-J."/>
            <person name="Sang M.K."/>
            <person name="Choi I.-G."/>
            <person name="Kim K.D."/>
        </authorList>
    </citation>
    <scope>NUCLEOTIDE SEQUENCE [LARGE SCALE GENOMIC DNA]</scope>
    <source>
        <strain evidence="3 4">ISE14</strain>
    </source>
</reference>
<dbReference type="AlphaFoldDB" id="A0A316XEF1"/>
<evidence type="ECO:0000313" key="4">
    <source>
        <dbReference type="Proteomes" id="UP000236594"/>
    </source>
</evidence>
<keyword evidence="3" id="KW-0482">Metalloprotease</keyword>
<evidence type="ECO:0000313" key="3">
    <source>
        <dbReference type="EMBL" id="PWN70583.1"/>
    </source>
</evidence>
<feature type="transmembrane region" description="Helical" evidence="1">
    <location>
        <begin position="45"/>
        <end position="68"/>
    </location>
</feature>
<comment type="caution">
    <text evidence="3">The sequence shown here is derived from an EMBL/GenBank/DDBJ whole genome shotgun (WGS) entry which is preliminary data.</text>
</comment>
<name>A0A316XEF1_9FLAO</name>
<dbReference type="GO" id="GO:0008237">
    <property type="term" value="F:metallopeptidase activity"/>
    <property type="evidence" value="ECO:0007669"/>
    <property type="project" value="UniProtKB-KW"/>
</dbReference>
<feature type="transmembrane region" description="Helical" evidence="1">
    <location>
        <begin position="5"/>
        <end position="25"/>
    </location>
</feature>
<keyword evidence="1" id="KW-1133">Transmembrane helix</keyword>
<dbReference type="GO" id="GO:0006508">
    <property type="term" value="P:proteolysis"/>
    <property type="evidence" value="ECO:0007669"/>
    <property type="project" value="UniProtKB-KW"/>
</dbReference>
<keyword evidence="1" id="KW-0472">Membrane</keyword>
<dbReference type="InterPro" id="IPR003675">
    <property type="entry name" value="Rce1/LyrA-like_dom"/>
</dbReference>
<feature type="transmembrane region" description="Helical" evidence="1">
    <location>
        <begin position="124"/>
        <end position="144"/>
    </location>
</feature>
<sequence>MKKLIIFFIISFALAVLNGYFFYYINNSYVHFDVNQNQNISKHELSFIAIFIAPFIETLVFQYLPYMLLTKVMMIKNKSLCILIMSLIFASMHYYNWLYIIMTFFGGIILNNLYIHYFRHTPKYSFILTVFFHALFNLYGFLFVI</sequence>
<dbReference type="InterPro" id="IPR018247">
    <property type="entry name" value="EF_Hand_1_Ca_BS"/>
</dbReference>
<dbReference type="PROSITE" id="PS00018">
    <property type="entry name" value="EF_HAND_1"/>
    <property type="match status" value="1"/>
</dbReference>
<keyword evidence="3" id="KW-0645">Protease</keyword>
<evidence type="ECO:0000259" key="2">
    <source>
        <dbReference type="Pfam" id="PF02517"/>
    </source>
</evidence>
<keyword evidence="1" id="KW-0812">Transmembrane</keyword>